<geneLocation type="plasmid" evidence="2 3">
    <name>pSTRVI02</name>
</geneLocation>
<keyword evidence="3" id="KW-1185">Reference proteome</keyword>
<reference evidence="2" key="1">
    <citation type="submission" date="2011-08" db="EMBL/GenBank/DDBJ databases">
        <title>Complete sequence of plasmid 2 of Streptomyces violaceusniger Tu 4113.</title>
        <authorList>
            <consortium name="US DOE Joint Genome Institute"/>
            <person name="Lucas S."/>
            <person name="Han J."/>
            <person name="Lapidus A."/>
            <person name="Cheng J.-F."/>
            <person name="Goodwin L."/>
            <person name="Pitluck S."/>
            <person name="Peters L."/>
            <person name="Ivanova N."/>
            <person name="Daligault H."/>
            <person name="Detter J.C."/>
            <person name="Han C."/>
            <person name="Tapia R."/>
            <person name="Land M."/>
            <person name="Hauser L."/>
            <person name="Kyrpides N."/>
            <person name="Ivanova N."/>
            <person name="Pagani I."/>
            <person name="Hagen A."/>
            <person name="Katz L."/>
            <person name="Fiedler H.-P."/>
            <person name="Keasling J."/>
            <person name="Fortman J."/>
            <person name="Woyke T."/>
        </authorList>
    </citation>
    <scope>NUCLEOTIDE SEQUENCE [LARGE SCALE GENOMIC DNA]</scope>
    <source>
        <strain evidence="2">Tu 4113</strain>
        <plasmid evidence="2">pSTRVI02</plasmid>
    </source>
</reference>
<accession>G2PHH5</accession>
<evidence type="ECO:0000256" key="1">
    <source>
        <dbReference type="SAM" id="MobiDB-lite"/>
    </source>
</evidence>
<dbReference type="RefSeq" id="WP_014043756.1">
    <property type="nucleotide sequence ID" value="NC_015952.1"/>
</dbReference>
<dbReference type="Proteomes" id="UP000008703">
    <property type="component" value="Plasmid pSTRVI02"/>
</dbReference>
<proteinExistence type="predicted"/>
<sequence length="50" mass="5128">MIVMAKGRGGNAANLRKGKKSGSKKKKSTSKGGRPFAASGGAFSYSPRGR</sequence>
<keyword evidence="2" id="KW-0614">Plasmid</keyword>
<gene>
    <name evidence="2" type="ORF">Strvi_0044</name>
</gene>
<dbReference type="HOGENOM" id="CLU_3123452_0_0_11"/>
<dbReference type="EMBL" id="CP002996">
    <property type="protein sequence ID" value="AEM88821.1"/>
    <property type="molecule type" value="Genomic_DNA"/>
</dbReference>
<evidence type="ECO:0000313" key="2">
    <source>
        <dbReference type="EMBL" id="AEM88821.1"/>
    </source>
</evidence>
<evidence type="ECO:0000313" key="3">
    <source>
        <dbReference type="Proteomes" id="UP000008703"/>
    </source>
</evidence>
<name>G2PHH5_STRV4</name>
<organism evidence="2 3">
    <name type="scientific">Streptomyces violaceusniger (strain Tu 4113)</name>
    <dbReference type="NCBI Taxonomy" id="653045"/>
    <lineage>
        <taxon>Bacteria</taxon>
        <taxon>Bacillati</taxon>
        <taxon>Actinomycetota</taxon>
        <taxon>Actinomycetes</taxon>
        <taxon>Kitasatosporales</taxon>
        <taxon>Streptomycetaceae</taxon>
        <taxon>Streptomyces</taxon>
        <taxon>Streptomyces violaceusniger group</taxon>
    </lineage>
</organism>
<dbReference type="AlphaFoldDB" id="G2PHH5"/>
<feature type="compositionally biased region" description="Basic residues" evidence="1">
    <location>
        <begin position="16"/>
        <end position="29"/>
    </location>
</feature>
<feature type="region of interest" description="Disordered" evidence="1">
    <location>
        <begin position="1"/>
        <end position="50"/>
    </location>
</feature>
<dbReference type="KEGG" id="svl:Strvi_0044"/>
<protein>
    <submittedName>
        <fullName evidence="2">Uncharacterized protein</fullName>
    </submittedName>
</protein>